<name>A0A6J6LX09_9ZZZZ</name>
<sequence length="251" mass="27379">MHRLLITAMALLLGLAPGASAAQPETPEWFPTQLAHIGNSNQVIVVTASKWSATEGTLRAFERSASGKWVQVLDATHAQLGYGGLVKADERQQGTGKTPTGTFAIDTAFGRLPDPGTALPYTKFDRNDAWTYNPKQPATYNLFQDAAVRWEGYGNYVERLWQYGEQYNYVAVLDFNLPKGEVTVGPNGIRRTSPPADTRRGGGIFLHVSNGGKTAGCIAIAQSRMAQIMKWLDPEQRPVIVIGTLATIDQM</sequence>
<organism evidence="2">
    <name type="scientific">freshwater metagenome</name>
    <dbReference type="NCBI Taxonomy" id="449393"/>
    <lineage>
        <taxon>unclassified sequences</taxon>
        <taxon>metagenomes</taxon>
        <taxon>ecological metagenomes</taxon>
    </lineage>
</organism>
<proteinExistence type="predicted"/>
<dbReference type="InterPro" id="IPR005490">
    <property type="entry name" value="LD_TPept_cat_dom"/>
</dbReference>
<evidence type="ECO:0000259" key="1">
    <source>
        <dbReference type="Pfam" id="PF03734"/>
    </source>
</evidence>
<dbReference type="EMBL" id="CAEZWW010000021">
    <property type="protein sequence ID" value="CAB4664993.1"/>
    <property type="molecule type" value="Genomic_DNA"/>
</dbReference>
<accession>A0A6J6LX09</accession>
<dbReference type="AlphaFoldDB" id="A0A6J6LX09"/>
<reference evidence="2" key="1">
    <citation type="submission" date="2020-05" db="EMBL/GenBank/DDBJ databases">
        <authorList>
            <person name="Chiriac C."/>
            <person name="Salcher M."/>
            <person name="Ghai R."/>
            <person name="Kavagutti S V."/>
        </authorList>
    </citation>
    <scope>NUCLEOTIDE SEQUENCE</scope>
</reference>
<dbReference type="GO" id="GO:0016740">
    <property type="term" value="F:transferase activity"/>
    <property type="evidence" value="ECO:0007669"/>
    <property type="project" value="InterPro"/>
</dbReference>
<feature type="domain" description="L,D-TPase catalytic" evidence="1">
    <location>
        <begin position="57"/>
        <end position="241"/>
    </location>
</feature>
<dbReference type="Pfam" id="PF03734">
    <property type="entry name" value="YkuD"/>
    <property type="match status" value="1"/>
</dbReference>
<evidence type="ECO:0000313" key="2">
    <source>
        <dbReference type="EMBL" id="CAB4664993.1"/>
    </source>
</evidence>
<gene>
    <name evidence="2" type="ORF">UFOPK2310_00299</name>
</gene>
<dbReference type="PANTHER" id="PTHR38589:SF1">
    <property type="entry name" value="BLR0621 PROTEIN"/>
    <property type="match status" value="1"/>
</dbReference>
<dbReference type="PANTHER" id="PTHR38589">
    <property type="entry name" value="BLR0621 PROTEIN"/>
    <property type="match status" value="1"/>
</dbReference>
<protein>
    <submittedName>
        <fullName evidence="2">Unannotated protein</fullName>
    </submittedName>
</protein>